<evidence type="ECO:0000256" key="3">
    <source>
        <dbReference type="SAM" id="SignalP"/>
    </source>
</evidence>
<keyword evidence="3" id="KW-0732">Signal</keyword>
<keyword evidence="5" id="KW-1185">Reference proteome</keyword>
<dbReference type="Pfam" id="PF01547">
    <property type="entry name" value="SBP_bac_1"/>
    <property type="match status" value="1"/>
</dbReference>
<gene>
    <name evidence="4" type="ORF">S101395_04167</name>
</gene>
<dbReference type="PROSITE" id="PS51257">
    <property type="entry name" value="PROKAR_LIPOPROTEIN"/>
    <property type="match status" value="1"/>
</dbReference>
<reference evidence="4 5" key="1">
    <citation type="submission" date="2017-06" db="EMBL/GenBank/DDBJ databases">
        <title>Genome sequence of Bacillus sonorensis strain SRCM101395.</title>
        <authorList>
            <person name="Cho S.H."/>
        </authorList>
    </citation>
    <scope>NUCLEOTIDE SEQUENCE [LARGE SCALE GENOMIC DNA]</scope>
    <source>
        <strain evidence="4 5">SRCM101395</strain>
    </source>
</reference>
<accession>A0ABN5AMA3</accession>
<dbReference type="InterPro" id="IPR006059">
    <property type="entry name" value="SBP"/>
</dbReference>
<evidence type="ECO:0000256" key="1">
    <source>
        <dbReference type="ARBA" id="ARBA00008520"/>
    </source>
</evidence>
<dbReference type="EMBL" id="CP021920">
    <property type="protein sequence ID" value="ASB90669.1"/>
    <property type="molecule type" value="Genomic_DNA"/>
</dbReference>
<sequence length="163" mass="18507">MKKRYVFLIAAIIGMLLASGCSGFQSSGADSGKITLKLFHRWPKEPEKSFFEEAVKEFEDSHPDISIQTEAVLNDSYKDKIKVMLGTSQPPDIYFSWSDEFAKKIIRGGRALDLTSYYQDDQTWSSQLLTSQIEPFSDGGKTYGVPWQMASKEFFITETFSKN</sequence>
<evidence type="ECO:0000313" key="4">
    <source>
        <dbReference type="EMBL" id="ASB90669.1"/>
    </source>
</evidence>
<dbReference type="Gene3D" id="3.40.190.10">
    <property type="entry name" value="Periplasmic binding protein-like II"/>
    <property type="match status" value="1"/>
</dbReference>
<dbReference type="InterPro" id="IPR050490">
    <property type="entry name" value="Bact_solute-bd_prot1"/>
</dbReference>
<protein>
    <submittedName>
        <fullName evidence="4">ABC transporter extracellular-binding protein YurO</fullName>
    </submittedName>
</protein>
<dbReference type="PANTHER" id="PTHR43649">
    <property type="entry name" value="ARABINOSE-BINDING PROTEIN-RELATED"/>
    <property type="match status" value="1"/>
</dbReference>
<feature type="signal peptide" evidence="3">
    <location>
        <begin position="1"/>
        <end position="18"/>
    </location>
</feature>
<proteinExistence type="inferred from homology"/>
<evidence type="ECO:0000313" key="5">
    <source>
        <dbReference type="Proteomes" id="UP000196877"/>
    </source>
</evidence>
<comment type="similarity">
    <text evidence="1">Belongs to the bacterial solute-binding protein 1 family.</text>
</comment>
<dbReference type="SUPFAM" id="SSF53850">
    <property type="entry name" value="Periplasmic binding protein-like II"/>
    <property type="match status" value="1"/>
</dbReference>
<dbReference type="Proteomes" id="UP000196877">
    <property type="component" value="Chromosome"/>
</dbReference>
<feature type="chain" id="PRO_5047355916" evidence="3">
    <location>
        <begin position="19"/>
        <end position="163"/>
    </location>
</feature>
<keyword evidence="2" id="KW-0813">Transport</keyword>
<name>A0ABN5AMA3_9BACI</name>
<evidence type="ECO:0000256" key="2">
    <source>
        <dbReference type="ARBA" id="ARBA00022448"/>
    </source>
</evidence>
<dbReference type="PANTHER" id="PTHR43649:SF29">
    <property type="entry name" value="OSMOPROTECTIVE COMPOUNDS-BINDING PROTEIN GGTB"/>
    <property type="match status" value="1"/>
</dbReference>
<organism evidence="4 5">
    <name type="scientific">Bacillus sonorensis</name>
    <dbReference type="NCBI Taxonomy" id="119858"/>
    <lineage>
        <taxon>Bacteria</taxon>
        <taxon>Bacillati</taxon>
        <taxon>Bacillota</taxon>
        <taxon>Bacilli</taxon>
        <taxon>Bacillales</taxon>
        <taxon>Bacillaceae</taxon>
        <taxon>Bacillus</taxon>
    </lineage>
</organism>